<name>A0A0L0MZB7_TOLOC</name>
<dbReference type="Gene3D" id="1.10.510.10">
    <property type="entry name" value="Transferase(Phosphotransferase) domain 1"/>
    <property type="match status" value="1"/>
</dbReference>
<keyword evidence="7 11" id="KW-0067">ATP-binding</keyword>
<dbReference type="GO" id="GO:0007010">
    <property type="term" value="P:cytoskeleton organization"/>
    <property type="evidence" value="ECO:0007669"/>
    <property type="project" value="UniProtKB-ARBA"/>
</dbReference>
<comment type="catalytic activity">
    <reaction evidence="8">
        <text>L-threonyl-[protein] + ATP = O-phospho-L-threonyl-[protein] + ADP + H(+)</text>
        <dbReference type="Rhea" id="RHEA:46608"/>
        <dbReference type="Rhea" id="RHEA-COMP:11060"/>
        <dbReference type="Rhea" id="RHEA-COMP:11605"/>
        <dbReference type="ChEBI" id="CHEBI:15378"/>
        <dbReference type="ChEBI" id="CHEBI:30013"/>
        <dbReference type="ChEBI" id="CHEBI:30616"/>
        <dbReference type="ChEBI" id="CHEBI:61977"/>
        <dbReference type="ChEBI" id="CHEBI:456216"/>
        <dbReference type="EC" id="2.7.11.1"/>
    </reaction>
</comment>
<evidence type="ECO:0000256" key="5">
    <source>
        <dbReference type="ARBA" id="ARBA00022741"/>
    </source>
</evidence>
<dbReference type="EMBL" id="LFRF01000039">
    <property type="protein sequence ID" value="KND87238.1"/>
    <property type="molecule type" value="Genomic_DNA"/>
</dbReference>
<dbReference type="Pfam" id="PF12796">
    <property type="entry name" value="Ank_2"/>
    <property type="match status" value="1"/>
</dbReference>
<accession>A0A0L0MZB7</accession>
<reference evidence="14 15" key="1">
    <citation type="journal article" date="2015" name="BMC Genomics">
        <title>The genome of the truffle-parasite Tolypocladium ophioglossoides and the evolution of antifungal peptaibiotics.</title>
        <authorList>
            <person name="Quandt C.A."/>
            <person name="Bushley K.E."/>
            <person name="Spatafora J.W."/>
        </authorList>
    </citation>
    <scope>NUCLEOTIDE SEQUENCE [LARGE SCALE GENOMIC DNA]</scope>
    <source>
        <strain evidence="14 15">CBS 100239</strain>
    </source>
</reference>
<sequence>MSWEMAKKLEKTNIDPAVNTPSTSTLSPPGILTVTLHKGVGFSAPGHYKERSNGYEHDHHPRCRPVHFQRCNFPYALLEYEKCQVSLDCYVGTTESPVWMGHLATCKFDIFRFAELTIYLYLRDPNASRASRDMLLGVARVDPFDGLGKPEAQWLTVQDGTGKIRISLEYLNVGNRTLETADLKYLHNIGEGGSGCVTKARKEDTQRTYAGKKIRKAELICQSEATHPWRSQINHPFIAPLTIALESQEDLHLLSPFVSGGHLFHYLQKERCFDVDRSRFYAAEILCALEYLHDAHSIFSWLKPRNVFLDSVGHIVLCGFGLFVSEMKNGDRSIHGMPEYPAPELLLGQDEFRMADWWTLGVFLYEMLTGLPLFYDEDSDEISHKILIQAVQLPESLALAAKDIITKLLDRKPEQRLGANGGASEIKAHPFFAGVDWHKILQRKYELSFKPNYDVAGSFKQHGVKSALERELHIFSYNRPILPRPESNIGTDNALTLETRQATVQEDDGWELVWEEASREFHFCNRFTGARQPVPPRLVNPLEPGDAAIHESADPTVPSRSQKQDALEAALQAGHDHIVAQLLEYGMDLTSPLEWAAEHERPGLVRLFLDKGADANFPNFPSRGIHNGWPALIKALEKGNRELAEALVRKTDRVASTRALGLAVDRRDIAMVRLLLANSVRCDFEEADRPHPQHPLNNGYYFSDLSEPKEFLPPLVRVVKQGNVDLARSPLSHGADANVSYHDLTLNLLEMQPGRENIKFSCGRVIELAMESETSRNSPVVARQRRSNRPCATHLAGTGS</sequence>
<dbReference type="FunFam" id="1.10.510.10:FF:000024">
    <property type="entry name" value="Probable serine/threonine-protein kinase cot-1"/>
    <property type="match status" value="1"/>
</dbReference>
<feature type="domain" description="Protein kinase" evidence="13">
    <location>
        <begin position="183"/>
        <end position="432"/>
    </location>
</feature>
<evidence type="ECO:0000256" key="10">
    <source>
        <dbReference type="PROSITE-ProRule" id="PRU00023"/>
    </source>
</evidence>
<evidence type="ECO:0000256" key="3">
    <source>
        <dbReference type="ARBA" id="ARBA00022553"/>
    </source>
</evidence>
<dbReference type="STRING" id="1163406.A0A0L0MZB7"/>
<dbReference type="InterPro" id="IPR017441">
    <property type="entry name" value="Protein_kinase_ATP_BS"/>
</dbReference>
<dbReference type="SUPFAM" id="SSF56112">
    <property type="entry name" value="Protein kinase-like (PK-like)"/>
    <property type="match status" value="1"/>
</dbReference>
<evidence type="ECO:0000313" key="14">
    <source>
        <dbReference type="EMBL" id="KND87238.1"/>
    </source>
</evidence>
<feature type="region of interest" description="Disordered" evidence="12">
    <location>
        <begin position="773"/>
        <end position="800"/>
    </location>
</feature>
<dbReference type="Proteomes" id="UP000036947">
    <property type="component" value="Unassembled WGS sequence"/>
</dbReference>
<keyword evidence="5 11" id="KW-0547">Nucleotide-binding</keyword>
<keyword evidence="15" id="KW-1185">Reference proteome</keyword>
<keyword evidence="3" id="KW-0597">Phosphoprotein</keyword>
<dbReference type="PROSITE" id="PS00107">
    <property type="entry name" value="PROTEIN_KINASE_ATP"/>
    <property type="match status" value="1"/>
</dbReference>
<dbReference type="OrthoDB" id="63267at2759"/>
<feature type="binding site" evidence="11">
    <location>
        <position position="212"/>
    </location>
    <ligand>
        <name>ATP</name>
        <dbReference type="ChEBI" id="CHEBI:30616"/>
    </ligand>
</feature>
<protein>
    <recommendedName>
        <fullName evidence="1">non-specific serine/threonine protein kinase</fullName>
        <ecNumber evidence="1">2.7.11.1</ecNumber>
    </recommendedName>
</protein>
<evidence type="ECO:0000256" key="7">
    <source>
        <dbReference type="ARBA" id="ARBA00022840"/>
    </source>
</evidence>
<dbReference type="GO" id="GO:0005524">
    <property type="term" value="F:ATP binding"/>
    <property type="evidence" value="ECO:0007669"/>
    <property type="project" value="UniProtKB-UniRule"/>
</dbReference>
<dbReference type="InterPro" id="IPR036770">
    <property type="entry name" value="Ankyrin_rpt-contain_sf"/>
</dbReference>
<dbReference type="AlphaFoldDB" id="A0A0L0MZB7"/>
<dbReference type="GO" id="GO:0004674">
    <property type="term" value="F:protein serine/threonine kinase activity"/>
    <property type="evidence" value="ECO:0007669"/>
    <property type="project" value="UniProtKB-KW"/>
</dbReference>
<feature type="repeat" description="ANK" evidence="10">
    <location>
        <begin position="588"/>
        <end position="620"/>
    </location>
</feature>
<comment type="caution">
    <text evidence="14">The sequence shown here is derived from an EMBL/GenBank/DDBJ whole genome shotgun (WGS) entry which is preliminary data.</text>
</comment>
<keyword evidence="4" id="KW-0808">Transferase</keyword>
<dbReference type="Pfam" id="PF00069">
    <property type="entry name" value="Pkinase"/>
    <property type="match status" value="1"/>
</dbReference>
<dbReference type="InterPro" id="IPR011009">
    <property type="entry name" value="Kinase-like_dom_sf"/>
</dbReference>
<evidence type="ECO:0000256" key="4">
    <source>
        <dbReference type="ARBA" id="ARBA00022679"/>
    </source>
</evidence>
<proteinExistence type="predicted"/>
<dbReference type="Gene3D" id="1.25.40.20">
    <property type="entry name" value="Ankyrin repeat-containing domain"/>
    <property type="match status" value="1"/>
</dbReference>
<dbReference type="SUPFAM" id="SSF48403">
    <property type="entry name" value="Ankyrin repeat"/>
    <property type="match status" value="1"/>
</dbReference>
<evidence type="ECO:0000256" key="12">
    <source>
        <dbReference type="SAM" id="MobiDB-lite"/>
    </source>
</evidence>
<dbReference type="InterPro" id="IPR000719">
    <property type="entry name" value="Prot_kinase_dom"/>
</dbReference>
<comment type="catalytic activity">
    <reaction evidence="9">
        <text>L-seryl-[protein] + ATP = O-phospho-L-seryl-[protein] + ADP + H(+)</text>
        <dbReference type="Rhea" id="RHEA:17989"/>
        <dbReference type="Rhea" id="RHEA-COMP:9863"/>
        <dbReference type="Rhea" id="RHEA-COMP:11604"/>
        <dbReference type="ChEBI" id="CHEBI:15378"/>
        <dbReference type="ChEBI" id="CHEBI:29999"/>
        <dbReference type="ChEBI" id="CHEBI:30616"/>
        <dbReference type="ChEBI" id="CHEBI:83421"/>
        <dbReference type="ChEBI" id="CHEBI:456216"/>
        <dbReference type="EC" id="2.7.11.1"/>
    </reaction>
</comment>
<dbReference type="PROSITE" id="PS50011">
    <property type="entry name" value="PROTEIN_KINASE_DOM"/>
    <property type="match status" value="1"/>
</dbReference>
<keyword evidence="10" id="KW-0040">ANK repeat</keyword>
<evidence type="ECO:0000256" key="1">
    <source>
        <dbReference type="ARBA" id="ARBA00012513"/>
    </source>
</evidence>
<dbReference type="Gene3D" id="3.30.200.20">
    <property type="entry name" value="Phosphorylase Kinase, domain 1"/>
    <property type="match status" value="1"/>
</dbReference>
<dbReference type="PROSITE" id="PS50088">
    <property type="entry name" value="ANK_REPEAT"/>
    <property type="match status" value="1"/>
</dbReference>
<evidence type="ECO:0000256" key="6">
    <source>
        <dbReference type="ARBA" id="ARBA00022777"/>
    </source>
</evidence>
<keyword evidence="6 14" id="KW-0418">Kinase</keyword>
<gene>
    <name evidence="14" type="ORF">TOPH_08102</name>
</gene>
<evidence type="ECO:0000256" key="9">
    <source>
        <dbReference type="ARBA" id="ARBA00048679"/>
    </source>
</evidence>
<organism evidence="14 15">
    <name type="scientific">Tolypocladium ophioglossoides (strain CBS 100239)</name>
    <name type="common">Snaketongue truffleclub</name>
    <name type="synonym">Elaphocordyceps ophioglossoides</name>
    <dbReference type="NCBI Taxonomy" id="1163406"/>
    <lineage>
        <taxon>Eukaryota</taxon>
        <taxon>Fungi</taxon>
        <taxon>Dikarya</taxon>
        <taxon>Ascomycota</taxon>
        <taxon>Pezizomycotina</taxon>
        <taxon>Sordariomycetes</taxon>
        <taxon>Hypocreomycetidae</taxon>
        <taxon>Hypocreales</taxon>
        <taxon>Ophiocordycipitaceae</taxon>
        <taxon>Tolypocladium</taxon>
    </lineage>
</organism>
<dbReference type="InterPro" id="IPR002110">
    <property type="entry name" value="Ankyrin_rpt"/>
</dbReference>
<evidence type="ECO:0000256" key="11">
    <source>
        <dbReference type="PROSITE-ProRule" id="PRU10141"/>
    </source>
</evidence>
<keyword evidence="2" id="KW-0723">Serine/threonine-protein kinase</keyword>
<dbReference type="CDD" id="cd11651">
    <property type="entry name" value="YPK1_N_like"/>
    <property type="match status" value="1"/>
</dbReference>
<evidence type="ECO:0000256" key="8">
    <source>
        <dbReference type="ARBA" id="ARBA00047899"/>
    </source>
</evidence>
<evidence type="ECO:0000313" key="15">
    <source>
        <dbReference type="Proteomes" id="UP000036947"/>
    </source>
</evidence>
<evidence type="ECO:0000256" key="2">
    <source>
        <dbReference type="ARBA" id="ARBA00022527"/>
    </source>
</evidence>
<dbReference type="EC" id="2.7.11.1" evidence="1"/>
<dbReference type="SMART" id="SM00248">
    <property type="entry name" value="ANK"/>
    <property type="match status" value="3"/>
</dbReference>
<dbReference type="PANTHER" id="PTHR24351">
    <property type="entry name" value="RIBOSOMAL PROTEIN S6 KINASE"/>
    <property type="match status" value="1"/>
</dbReference>
<evidence type="ECO:0000259" key="13">
    <source>
        <dbReference type="PROSITE" id="PS50011"/>
    </source>
</evidence>